<dbReference type="AlphaFoldDB" id="A0A232RGT1"/>
<dbReference type="Proteomes" id="UP000839511">
    <property type="component" value="Unassembled WGS sequence"/>
</dbReference>
<dbReference type="EMBL" id="RVYY01000021">
    <property type="protein sequence ID" value="MMP89281.1"/>
    <property type="molecule type" value="Genomic_DNA"/>
</dbReference>
<evidence type="ECO:0000313" key="7">
    <source>
        <dbReference type="Proteomes" id="UP000055793"/>
    </source>
</evidence>
<dbReference type="EMBL" id="AAGBOZ010000038">
    <property type="protein sequence ID" value="EBM1208123.1"/>
    <property type="molecule type" value="Genomic_DNA"/>
</dbReference>
<dbReference type="Proteomes" id="UP000055793">
    <property type="component" value="Chromosome"/>
</dbReference>
<dbReference type="Proteomes" id="UP000839925">
    <property type="component" value="Unassembled WGS sequence"/>
</dbReference>
<sequence>MTEAIPPGTCYHISAFYFTGCGLQRRPALLPRDRQSAPESAIFRARHSTGASLSSRKATK</sequence>
<reference evidence="1" key="2">
    <citation type="submission" date="2017-12" db="EMBL/GenBank/DDBJ databases">
        <title>FDA database for Regulatory Grade Microbial Sequences (FDA-ARGOS): Supporting development and validation of Infectious Disease Dx tests.</title>
        <authorList>
            <person name="Pirone C."/>
            <person name="Hoffmann M."/>
            <person name="Muruvanda T."/>
            <person name="Allard M."/>
            <person name="Evans P."/>
            <person name="Tallon L."/>
            <person name="Sadzewicz L."/>
            <person name="Sengamalay N."/>
            <person name="Ott S."/>
            <person name="Godinez A."/>
            <person name="Nagaraj S."/>
            <person name="Vavikolanu K."/>
            <person name="Aluvathingal J."/>
            <person name="Nadendla S."/>
            <person name="Sichtig H."/>
        </authorList>
    </citation>
    <scope>NUCLEOTIDE SEQUENCE</scope>
    <source>
        <strain evidence="1">LT2</strain>
    </source>
</reference>
<dbReference type="EMBL" id="CP014051">
    <property type="protein sequence ID" value="AVH82306.1"/>
    <property type="molecule type" value="Genomic_DNA"/>
</dbReference>
<evidence type="ECO:0000313" key="3">
    <source>
        <dbReference type="EMBL" id="EBM7376446.1"/>
    </source>
</evidence>
<evidence type="ECO:0000313" key="5">
    <source>
        <dbReference type="EMBL" id="MMP89281.1"/>
    </source>
</evidence>
<proteinExistence type="predicted"/>
<reference evidence="6" key="4">
    <citation type="submission" date="2018-08" db="EMBL/GenBank/DDBJ databases">
        <title>Whole genome sequencing of Salmonella enterica serotype newport.</title>
        <authorList>
            <person name="Bell R."/>
        </authorList>
    </citation>
    <scope>NUCLEOTIDE SEQUENCE [LARGE SCALE GENOMIC DNA]</scope>
    <source>
        <strain evidence="6">CFSAN048053</strain>
    </source>
</reference>
<reference evidence="7" key="1">
    <citation type="submission" date="2015-12" db="EMBL/GenBank/DDBJ databases">
        <title>FDA database for Regulatory Grade Microbial Sequences (FDA-ARGOS): Supporting development and validation of Infectious Disease Dx tests.</title>
        <authorList>
            <person name="Pirone C."/>
            <person name="Hoffmann M."/>
            <person name="Muruvanda T."/>
            <person name="Allard M."/>
            <person name="Evans P."/>
            <person name="Tallon L."/>
            <person name="Sadzewicz L."/>
            <person name="Sengamalay N."/>
            <person name="Ott S."/>
            <person name="Godinez A."/>
            <person name="Nagaraj S."/>
            <person name="Nadendla S."/>
            <person name="Sichtig H."/>
        </authorList>
    </citation>
    <scope>NUCLEOTIDE SEQUENCE [LARGE SCALE GENOMIC DNA]</scope>
    <source>
        <strain evidence="7">LT2</strain>
    </source>
</reference>
<evidence type="ECO:0000313" key="4">
    <source>
        <dbReference type="EMBL" id="EBN9541992.1"/>
    </source>
</evidence>
<dbReference type="EMBL" id="AAGHGY010000013">
    <property type="protein sequence ID" value="EBN9541992.1"/>
    <property type="molecule type" value="Genomic_DNA"/>
</dbReference>
<dbReference type="Proteomes" id="UP000885256">
    <property type="component" value="Unassembled WGS sequence"/>
</dbReference>
<evidence type="ECO:0000313" key="2">
    <source>
        <dbReference type="EMBL" id="EBM1208123.1"/>
    </source>
</evidence>
<dbReference type="Proteomes" id="UP000839922">
    <property type="component" value="Unassembled WGS sequence"/>
</dbReference>
<dbReference type="EMBL" id="AAGDOF010000045">
    <property type="protein sequence ID" value="EBM7376446.1"/>
    <property type="molecule type" value="Genomic_DNA"/>
</dbReference>
<gene>
    <name evidence="6" type="ORF">A7D45_08335</name>
    <name evidence="1" type="ORF">AL463_25320</name>
    <name evidence="3" type="ORF">D3346_18265</name>
    <name evidence="4" type="ORF">D3Q81_15500</name>
    <name evidence="2" type="ORF">DT651_22080</name>
    <name evidence="5" type="ORF">EAW95_14835</name>
</gene>
<evidence type="ECO:0000313" key="6">
    <source>
        <dbReference type="EMBL" id="RIP30522.1"/>
    </source>
</evidence>
<accession>A0A232RGT1</accession>
<organism evidence="2">
    <name type="scientific">Salmonella enterica</name>
    <name type="common">Salmonella choleraesuis</name>
    <dbReference type="NCBI Taxonomy" id="28901"/>
    <lineage>
        <taxon>Bacteria</taxon>
        <taxon>Pseudomonadati</taxon>
        <taxon>Pseudomonadota</taxon>
        <taxon>Gammaproteobacteria</taxon>
        <taxon>Enterobacterales</taxon>
        <taxon>Enterobacteriaceae</taxon>
        <taxon>Salmonella</taxon>
    </lineage>
</organism>
<dbReference type="EMBL" id="QWJL01000005">
    <property type="protein sequence ID" value="RIP30522.1"/>
    <property type="molecule type" value="Genomic_DNA"/>
</dbReference>
<protein>
    <submittedName>
        <fullName evidence="2">Uncharacterized protein</fullName>
    </submittedName>
</protein>
<evidence type="ECO:0000313" key="1">
    <source>
        <dbReference type="EMBL" id="AVH82306.1"/>
    </source>
</evidence>
<reference evidence="2" key="3">
    <citation type="submission" date="2018-07" db="EMBL/GenBank/DDBJ databases">
        <authorList>
            <consortium name="PulseNet: The National Subtyping Network for Foodborne Disease Surveillance"/>
            <person name="Tarr C.L."/>
            <person name="Trees E."/>
            <person name="Katz L.S."/>
            <person name="Carleton-Romer H.A."/>
            <person name="Stroika S."/>
            <person name="Kucerova Z."/>
            <person name="Roache K.F."/>
            <person name="Sabol A.L."/>
            <person name="Besser J."/>
            <person name="Gerner-Smidt P."/>
        </authorList>
    </citation>
    <scope>NUCLEOTIDE SEQUENCE [LARGE SCALE GENOMIC DNA]</scope>
    <source>
        <strain evidence="2">PNUSAS046051</strain>
        <strain evidence="3">PNUSAS052182</strain>
        <strain evidence="4">PNUSAS052603</strain>
        <strain evidence="5">PNUSAS058308</strain>
    </source>
</reference>
<name>A0A232RGT1_SALER</name>
<dbReference type="Proteomes" id="UP000839921">
    <property type="component" value="Unassembled WGS sequence"/>
</dbReference>